<gene>
    <name evidence="3" type="ORF">LACBIDRAFT_301555</name>
</gene>
<dbReference type="KEGG" id="lbc:LACBIDRAFT_301555"/>
<dbReference type="Gene3D" id="2.30.30.190">
    <property type="entry name" value="CAP Gly-rich-like domain"/>
    <property type="match status" value="1"/>
</dbReference>
<name>B0CNT6_LACBS</name>
<proteinExistence type="predicted"/>
<accession>B0CNT6</accession>
<feature type="region of interest" description="Disordered" evidence="1">
    <location>
        <begin position="85"/>
        <end position="134"/>
    </location>
</feature>
<dbReference type="SUPFAM" id="SSF74924">
    <property type="entry name" value="Cap-Gly domain"/>
    <property type="match status" value="1"/>
</dbReference>
<evidence type="ECO:0000259" key="2">
    <source>
        <dbReference type="PROSITE" id="PS50245"/>
    </source>
</evidence>
<sequence>MVLFLEDEALFASLDRHRSLRIGKRVGLELCEPSGKNDDSVNGTHYVTCKIDYGVLIQQSQIRGVHGLELDASPRTCRSLHIHKSSDCGTSSATTSASRASPPNGTAPRISSALNLPPRQASPPSRAASPMGRTCQFTRTSTTASQCSWTALCISQIWDAKDDME</sequence>
<reference evidence="3 4" key="1">
    <citation type="journal article" date="2008" name="Nature">
        <title>The genome of Laccaria bicolor provides insights into mycorrhizal symbiosis.</title>
        <authorList>
            <person name="Martin F."/>
            <person name="Aerts A."/>
            <person name="Ahren D."/>
            <person name="Brun A."/>
            <person name="Danchin E.G.J."/>
            <person name="Duchaussoy F."/>
            <person name="Gibon J."/>
            <person name="Kohler A."/>
            <person name="Lindquist E."/>
            <person name="Pereda V."/>
            <person name="Salamov A."/>
            <person name="Shapiro H.J."/>
            <person name="Wuyts J."/>
            <person name="Blaudez D."/>
            <person name="Buee M."/>
            <person name="Brokstein P."/>
            <person name="Canbaeck B."/>
            <person name="Cohen D."/>
            <person name="Courty P.E."/>
            <person name="Coutinho P.M."/>
            <person name="Delaruelle C."/>
            <person name="Detter J.C."/>
            <person name="Deveau A."/>
            <person name="DiFazio S."/>
            <person name="Duplessis S."/>
            <person name="Fraissinet-Tachet L."/>
            <person name="Lucic E."/>
            <person name="Frey-Klett P."/>
            <person name="Fourrey C."/>
            <person name="Feussner I."/>
            <person name="Gay G."/>
            <person name="Grimwood J."/>
            <person name="Hoegger P.J."/>
            <person name="Jain P."/>
            <person name="Kilaru S."/>
            <person name="Labbe J."/>
            <person name="Lin Y.C."/>
            <person name="Legue V."/>
            <person name="Le Tacon F."/>
            <person name="Marmeisse R."/>
            <person name="Melayah D."/>
            <person name="Montanini B."/>
            <person name="Muratet M."/>
            <person name="Nehls U."/>
            <person name="Niculita-Hirzel H."/>
            <person name="Oudot-Le Secq M.P."/>
            <person name="Peter M."/>
            <person name="Quesneville H."/>
            <person name="Rajashekar B."/>
            <person name="Reich M."/>
            <person name="Rouhier N."/>
            <person name="Schmutz J."/>
            <person name="Yin T."/>
            <person name="Chalot M."/>
            <person name="Henrissat B."/>
            <person name="Kuees U."/>
            <person name="Lucas S."/>
            <person name="Van de Peer Y."/>
            <person name="Podila G.K."/>
            <person name="Polle A."/>
            <person name="Pukkila P.J."/>
            <person name="Richardson P.M."/>
            <person name="Rouze P."/>
            <person name="Sanders I.R."/>
            <person name="Stajich J.E."/>
            <person name="Tunlid A."/>
            <person name="Tuskan G."/>
            <person name="Grigoriev I.V."/>
        </authorList>
    </citation>
    <scope>NUCLEOTIDE SEQUENCE [LARGE SCALE GENOMIC DNA]</scope>
    <source>
        <strain evidence="4">S238N-H82 / ATCC MYA-4686</strain>
    </source>
</reference>
<evidence type="ECO:0000313" key="4">
    <source>
        <dbReference type="Proteomes" id="UP000001194"/>
    </source>
</evidence>
<feature type="domain" description="CAP-Gly" evidence="2">
    <location>
        <begin position="16"/>
        <end position="58"/>
    </location>
</feature>
<dbReference type="HOGENOM" id="CLU_1611040_0_0_1"/>
<dbReference type="PROSITE" id="PS50245">
    <property type="entry name" value="CAP_GLY_2"/>
    <property type="match status" value="1"/>
</dbReference>
<feature type="compositionally biased region" description="Low complexity" evidence="1">
    <location>
        <begin position="117"/>
        <end position="130"/>
    </location>
</feature>
<feature type="compositionally biased region" description="Low complexity" evidence="1">
    <location>
        <begin position="87"/>
        <end position="101"/>
    </location>
</feature>
<dbReference type="STRING" id="486041.B0CNT6"/>
<dbReference type="EMBL" id="DS547091">
    <property type="protein sequence ID" value="EDR15996.1"/>
    <property type="molecule type" value="Genomic_DNA"/>
</dbReference>
<evidence type="ECO:0000313" key="3">
    <source>
        <dbReference type="EMBL" id="EDR15996.1"/>
    </source>
</evidence>
<dbReference type="Pfam" id="PF01302">
    <property type="entry name" value="CAP_GLY"/>
    <property type="match status" value="1"/>
</dbReference>
<dbReference type="OrthoDB" id="2130750at2759"/>
<dbReference type="RefSeq" id="XP_001874204.1">
    <property type="nucleotide sequence ID" value="XM_001874169.1"/>
</dbReference>
<dbReference type="AlphaFoldDB" id="B0CNT6"/>
<dbReference type="InParanoid" id="B0CNT6"/>
<dbReference type="InterPro" id="IPR036859">
    <property type="entry name" value="CAP-Gly_dom_sf"/>
</dbReference>
<dbReference type="Proteomes" id="UP000001194">
    <property type="component" value="Unassembled WGS sequence"/>
</dbReference>
<evidence type="ECO:0000256" key="1">
    <source>
        <dbReference type="SAM" id="MobiDB-lite"/>
    </source>
</evidence>
<organism evidence="4">
    <name type="scientific">Laccaria bicolor (strain S238N-H82 / ATCC MYA-4686)</name>
    <name type="common">Bicoloured deceiver</name>
    <name type="synonym">Laccaria laccata var. bicolor</name>
    <dbReference type="NCBI Taxonomy" id="486041"/>
    <lineage>
        <taxon>Eukaryota</taxon>
        <taxon>Fungi</taxon>
        <taxon>Dikarya</taxon>
        <taxon>Basidiomycota</taxon>
        <taxon>Agaricomycotina</taxon>
        <taxon>Agaricomycetes</taxon>
        <taxon>Agaricomycetidae</taxon>
        <taxon>Agaricales</taxon>
        <taxon>Agaricineae</taxon>
        <taxon>Hydnangiaceae</taxon>
        <taxon>Laccaria</taxon>
    </lineage>
</organism>
<keyword evidence="4" id="KW-1185">Reference proteome</keyword>
<protein>
    <submittedName>
        <fullName evidence="3">Cytoskeleton-associated protein</fullName>
    </submittedName>
</protein>
<dbReference type="GeneID" id="6069565"/>
<dbReference type="InterPro" id="IPR000938">
    <property type="entry name" value="CAP-Gly_domain"/>
</dbReference>